<organism evidence="1">
    <name type="scientific">Setaria italica</name>
    <name type="common">Foxtail millet</name>
    <name type="synonym">Panicum italicum</name>
    <dbReference type="NCBI Taxonomy" id="4555"/>
    <lineage>
        <taxon>Eukaryota</taxon>
        <taxon>Viridiplantae</taxon>
        <taxon>Streptophyta</taxon>
        <taxon>Embryophyta</taxon>
        <taxon>Tracheophyta</taxon>
        <taxon>Spermatophyta</taxon>
        <taxon>Magnoliopsida</taxon>
        <taxon>Liliopsida</taxon>
        <taxon>Poales</taxon>
        <taxon>Poaceae</taxon>
        <taxon>PACMAD clade</taxon>
        <taxon>Panicoideae</taxon>
        <taxon>Panicodae</taxon>
        <taxon>Paniceae</taxon>
        <taxon>Cenchrinae</taxon>
        <taxon>Setaria</taxon>
    </lineage>
</organism>
<proteinExistence type="predicted"/>
<accession>A0A368QQ21</accession>
<reference evidence="1" key="1">
    <citation type="journal article" date="2012" name="Nat. Biotechnol.">
        <title>Reference genome sequence of the model plant Setaria.</title>
        <authorList>
            <person name="Bennetzen J.L."/>
            <person name="Schmutz J."/>
            <person name="Wang H."/>
            <person name="Percifield R."/>
            <person name="Hawkins J."/>
            <person name="Pontaroli A.C."/>
            <person name="Estep M."/>
            <person name="Feng L."/>
            <person name="Vaughn J.N."/>
            <person name="Grimwood J."/>
            <person name="Jenkins J."/>
            <person name="Barry K."/>
            <person name="Lindquist E."/>
            <person name="Hellsten U."/>
            <person name="Deshpande S."/>
            <person name="Wang X."/>
            <person name="Wu X."/>
            <person name="Mitros T."/>
            <person name="Triplett J."/>
            <person name="Yang X."/>
            <person name="Ye C.Y."/>
            <person name="Mauro-Herrera M."/>
            <person name="Wang L."/>
            <person name="Li P."/>
            <person name="Sharma M."/>
            <person name="Sharma R."/>
            <person name="Ronald P.C."/>
            <person name="Panaud O."/>
            <person name="Kellogg E.A."/>
            <person name="Brutnell T.P."/>
            <person name="Doust A.N."/>
            <person name="Tuskan G.A."/>
            <person name="Rokhsar D."/>
            <person name="Devos K.M."/>
        </authorList>
    </citation>
    <scope>NUCLEOTIDE SEQUENCE [LARGE SCALE GENOMIC DNA]</scope>
    <source>
        <strain evidence="1">Yugu1</strain>
    </source>
</reference>
<gene>
    <name evidence="1" type="ORF">SETIT_4G014600v2</name>
</gene>
<evidence type="ECO:0000313" key="1">
    <source>
        <dbReference type="EMBL" id="RCV19914.1"/>
    </source>
</evidence>
<reference evidence="1" key="2">
    <citation type="submission" date="2015-07" db="EMBL/GenBank/DDBJ databases">
        <authorList>
            <person name="Noorani M."/>
        </authorList>
    </citation>
    <scope>NUCLEOTIDE SEQUENCE</scope>
    <source>
        <strain evidence="1">Yugu1</strain>
    </source>
</reference>
<protein>
    <submittedName>
        <fullName evidence="1">Uncharacterized protein</fullName>
    </submittedName>
</protein>
<name>A0A368QQ21_SETIT</name>
<sequence length="54" mass="6041">MRSRLLVLVMLPRNPITMTMMVATIAIVEAKLCDGLVSCAKTSCYFLVFEFSLL</sequence>
<dbReference type="EMBL" id="CM003531">
    <property type="protein sequence ID" value="RCV19914.1"/>
    <property type="molecule type" value="Genomic_DNA"/>
</dbReference>
<dbReference type="AlphaFoldDB" id="A0A368QQ21"/>